<sequence>MSFHIAAAIHCGLGRHANAIPVLERTVKVVKPTQEPSANSKPEAGAASGDDEAAAICRAQLEGGKLRLLKGSSREWSIVVGVVAQMGVLYYMVGVGTHDGLGHNPEQQDAELLFGPGYTGLTDLGNRYIEKQSLKATFASALADPTVDLNMQIVNDNETNLTC</sequence>
<gene>
    <name evidence="1" type="ORF">ZEAMMB73_Zm00001d028659</name>
</gene>
<name>A0A1D6JYB4_MAIZE</name>
<evidence type="ECO:0008006" key="2">
    <source>
        <dbReference type="Google" id="ProtNLM"/>
    </source>
</evidence>
<dbReference type="PANTHER" id="PTHR46284">
    <property type="entry name" value="PROTEIN KINESIN LIGHT CHAIN-RELATED 3"/>
    <property type="match status" value="1"/>
</dbReference>
<dbReference type="EMBL" id="CM007647">
    <property type="protein sequence ID" value="ONL96655.1"/>
    <property type="molecule type" value="Genomic_DNA"/>
</dbReference>
<evidence type="ECO:0000313" key="1">
    <source>
        <dbReference type="EMBL" id="ONL96654.1"/>
    </source>
</evidence>
<dbReference type="STRING" id="4577.A0A1D6JYB4"/>
<dbReference type="EMBL" id="CM007647">
    <property type="protein sequence ID" value="ONL96654.1"/>
    <property type="molecule type" value="Genomic_DNA"/>
</dbReference>
<dbReference type="InParanoid" id="A0A1D6JYB4"/>
<protein>
    <recommendedName>
        <fullName evidence="2">Tetratricopeptide repeat (TPR)-like superfamily protein</fullName>
    </recommendedName>
</protein>
<dbReference type="AlphaFoldDB" id="A0A1D6JYB4"/>
<dbReference type="PANTHER" id="PTHR46284:SF9">
    <property type="entry name" value="OS02G0109800 PROTEIN"/>
    <property type="match status" value="1"/>
</dbReference>
<proteinExistence type="predicted"/>
<organism evidence="1">
    <name type="scientific">Zea mays</name>
    <name type="common">Maize</name>
    <dbReference type="NCBI Taxonomy" id="4577"/>
    <lineage>
        <taxon>Eukaryota</taxon>
        <taxon>Viridiplantae</taxon>
        <taxon>Streptophyta</taxon>
        <taxon>Embryophyta</taxon>
        <taxon>Tracheophyta</taxon>
        <taxon>Spermatophyta</taxon>
        <taxon>Magnoliopsida</taxon>
        <taxon>Liliopsida</taxon>
        <taxon>Poales</taxon>
        <taxon>Poaceae</taxon>
        <taxon>PACMAD clade</taxon>
        <taxon>Panicoideae</taxon>
        <taxon>Andropogonodae</taxon>
        <taxon>Andropogoneae</taxon>
        <taxon>Tripsacinae</taxon>
        <taxon>Zea</taxon>
    </lineage>
</organism>
<accession>A0A1D6JYB4</accession>
<reference evidence="1" key="1">
    <citation type="submission" date="2015-12" db="EMBL/GenBank/DDBJ databases">
        <title>Update maize B73 reference genome by single molecule sequencing technologies.</title>
        <authorList>
            <consortium name="Maize Genome Sequencing Project"/>
            <person name="Ware D."/>
        </authorList>
    </citation>
    <scope>NUCLEOTIDE SEQUENCE [LARGE SCALE GENOMIC DNA]</scope>
    <source>
        <tissue evidence="1">Seedling</tissue>
    </source>
</reference>